<dbReference type="InterPro" id="IPR014710">
    <property type="entry name" value="RmlC-like_jellyroll"/>
</dbReference>
<proteinExistence type="predicted"/>
<accession>A0ABR8SCD9</accession>
<sequence>MTSSQPTLVRIETQDLSQAKPGKPSRPISGHTTYKTLESFSAMGGQLSSGVWEATAGAFRSHCAGYVEFCHIVEGSCRVVDPDGTIHSFGAGDSFVLPEGFAGHWEVDERVKKVFFITQTTSLHK</sequence>
<dbReference type="PANTHER" id="PTHR40943:SF1">
    <property type="entry name" value="CYTOPLASMIC PROTEIN"/>
    <property type="match status" value="1"/>
</dbReference>
<evidence type="ECO:0000313" key="3">
    <source>
        <dbReference type="Proteomes" id="UP000634919"/>
    </source>
</evidence>
<dbReference type="Gene3D" id="2.60.120.10">
    <property type="entry name" value="Jelly Rolls"/>
    <property type="match status" value="1"/>
</dbReference>
<comment type="caution">
    <text evidence="2">The sequence shown here is derived from an EMBL/GenBank/DDBJ whole genome shotgun (WGS) entry which is preliminary data.</text>
</comment>
<name>A0ABR8SCD9_9BURK</name>
<dbReference type="SUPFAM" id="SSF51182">
    <property type="entry name" value="RmlC-like cupins"/>
    <property type="match status" value="1"/>
</dbReference>
<dbReference type="RefSeq" id="WP_191723531.1">
    <property type="nucleotide sequence ID" value="NZ_JACSQK010000005.1"/>
</dbReference>
<evidence type="ECO:0000313" key="2">
    <source>
        <dbReference type="EMBL" id="MBD7961141.1"/>
    </source>
</evidence>
<dbReference type="Proteomes" id="UP000634919">
    <property type="component" value="Unassembled WGS sequence"/>
</dbReference>
<dbReference type="InterPro" id="IPR011051">
    <property type="entry name" value="RmlC_Cupin_sf"/>
</dbReference>
<feature type="domain" description="(S)-ureidoglycine aminohydrolase cupin" evidence="1">
    <location>
        <begin position="45"/>
        <end position="115"/>
    </location>
</feature>
<dbReference type="EMBL" id="JACSQK010000005">
    <property type="protein sequence ID" value="MBD7961141.1"/>
    <property type="molecule type" value="Genomic_DNA"/>
</dbReference>
<reference evidence="2 3" key="1">
    <citation type="submission" date="2020-08" db="EMBL/GenBank/DDBJ databases">
        <title>A Genomic Blueprint of the Chicken Gut Microbiome.</title>
        <authorList>
            <person name="Gilroy R."/>
            <person name="Ravi A."/>
            <person name="Getino M."/>
            <person name="Pursley I."/>
            <person name="Horton D.L."/>
            <person name="Alikhan N.-F."/>
            <person name="Baker D."/>
            <person name="Gharbi K."/>
            <person name="Hall N."/>
            <person name="Watson M."/>
            <person name="Adriaenssens E.M."/>
            <person name="Foster-Nyarko E."/>
            <person name="Jarju S."/>
            <person name="Secka A."/>
            <person name="Antonio M."/>
            <person name="Oren A."/>
            <person name="Chaudhuri R."/>
            <person name="La Ragione R.M."/>
            <person name="Hildebrand F."/>
            <person name="Pallen M.J."/>
        </authorList>
    </citation>
    <scope>NUCLEOTIDE SEQUENCE [LARGE SCALE GENOMIC DNA]</scope>
    <source>
        <strain evidence="2 3">Sa2CVA6</strain>
    </source>
</reference>
<dbReference type="Pfam" id="PF05899">
    <property type="entry name" value="Cupin_3"/>
    <property type="match status" value="1"/>
</dbReference>
<organism evidence="2 3">
    <name type="scientific">Comamonas avium</name>
    <dbReference type="NCBI Taxonomy" id="2762231"/>
    <lineage>
        <taxon>Bacteria</taxon>
        <taxon>Pseudomonadati</taxon>
        <taxon>Pseudomonadota</taxon>
        <taxon>Betaproteobacteria</taxon>
        <taxon>Burkholderiales</taxon>
        <taxon>Comamonadaceae</taxon>
        <taxon>Comamonas</taxon>
    </lineage>
</organism>
<dbReference type="CDD" id="cd02227">
    <property type="entry name" value="cupin_TM1112-like"/>
    <property type="match status" value="1"/>
</dbReference>
<evidence type="ECO:0000259" key="1">
    <source>
        <dbReference type="Pfam" id="PF05899"/>
    </source>
</evidence>
<dbReference type="InterPro" id="IPR008579">
    <property type="entry name" value="UGlyAH_Cupin_dom"/>
</dbReference>
<keyword evidence="3" id="KW-1185">Reference proteome</keyword>
<gene>
    <name evidence="2" type="ORF">H9646_11655</name>
</gene>
<protein>
    <submittedName>
        <fullName evidence="2">Cupin domain-containing protein</fullName>
    </submittedName>
</protein>
<dbReference type="PANTHER" id="PTHR40943">
    <property type="entry name" value="CYTOPLASMIC PROTEIN-RELATED"/>
    <property type="match status" value="1"/>
</dbReference>